<dbReference type="Gene3D" id="1.10.1200.10">
    <property type="entry name" value="ACP-like"/>
    <property type="match status" value="1"/>
</dbReference>
<dbReference type="NCBIfam" id="TIGR01720">
    <property type="entry name" value="NRPS-para261"/>
    <property type="match status" value="1"/>
</dbReference>
<dbReference type="SUPFAM" id="SSF52777">
    <property type="entry name" value="CoA-dependent acyltransferases"/>
    <property type="match status" value="4"/>
</dbReference>
<evidence type="ECO:0000256" key="1">
    <source>
        <dbReference type="ARBA" id="ARBA00001957"/>
    </source>
</evidence>
<dbReference type="InterPro" id="IPR045851">
    <property type="entry name" value="AMP-bd_C_sf"/>
</dbReference>
<dbReference type="InterPro" id="IPR010060">
    <property type="entry name" value="NRPS_synth"/>
</dbReference>
<keyword evidence="7" id="KW-0045">Antibiotic biosynthesis</keyword>
<dbReference type="Pfam" id="PF00501">
    <property type="entry name" value="AMP-binding"/>
    <property type="match status" value="1"/>
</dbReference>
<dbReference type="PROSITE" id="PS50075">
    <property type="entry name" value="CARRIER"/>
    <property type="match status" value="1"/>
</dbReference>
<protein>
    <recommendedName>
        <fullName evidence="9">Carrier domain-containing protein</fullName>
    </recommendedName>
</protein>
<dbReference type="InterPro" id="IPR000873">
    <property type="entry name" value="AMP-dep_synth/lig_dom"/>
</dbReference>
<dbReference type="InterPro" id="IPR023213">
    <property type="entry name" value="CAT-like_dom_sf"/>
</dbReference>
<keyword evidence="6" id="KW-0677">Repeat</keyword>
<sequence>MDLVNKALHRLSHPQKRVWYTECLHPRAAVHHIGGCVRVHGTLDFTLLETSIHSVIQSHEGLRLRLRAQEGEPQQYVANTPLPPLPRYDFSSSANPQATYEEWVNMEAAKRFELFDSPLYHIAIFKVGEQDNGFLLKAHHIICDGWSMDLLTRQILGRYQSLVRGDNSACAASEPSYLTYLDLESQYLHSRRCQNNKQFWENKFDVLPEPLFDKTAAVPAGRRYTRLLDKQVSERISRILPELNVSLPLLLSAAFGWVLGRYYQREDLILSIPVSGRSADTKATVGMFTGNLPLSLHLKEGLSIRTFLQRVRREYSRNLANHKYPYDLLAQHLQLRKKGHDSLYQAAVNYYNTHLLNTVDGMKISNEEFYPGEQAYPLQLMVKDWSENGTLLFTLDYQTQIIGKEEAEMLVECLLHVLNQMVQTPDLPLKELTLCTERQQEQTLIQYNLCSVHNYPVEQTVMNLYAEQVRLHPDRIAVSCGEEKLTFGELAQRVNGLAAALTAEFPQVSGVIGVRMLHSSELVIAILAVLQCGATFLPLDPGIPAARAEFMLQDSEAVCLLTDQQEEPGFSWPVPTRNPRHLLRNRPLSAGGQQKSRPEGLAYILYTSGSTGTPKGVKVLHSNLANYITWAAAAYLTTEHEVFAFYSSIAFDLTLTSLFVPLVSGTQLRIYPSSCEDYTLSRILNENRATVIKLTPSHLALMGEEHRPDAVLRTLIVGGESLRTGVAAAIQRTYGPKLAIYNEYGPTEATVGCMIHRYEPIADQGAAVPIGVPAANAKLYILDRHLRPLPPGARGELYISGPGVAAGYIRQPELTAERFLPDPLNEGNRMYRTGDLVRLGEDGVMEYIGRCDTQVKVRGYRIETEEIEHYLLEMEGIRNAVVMTTGEGPGMELVACIVGDSLSAGEIRSHLAGILPAYMVPGRLLFRTEIPLTANGKINRRQLAQEINAALPQVREYEAVTHTEHLLSALQTVLERKEISLSDRFFNLGGDSIKAIQISSLLKNQGLHLSAADILDHPLISEMQLHLTEDKDVQPQGPAEGLVPLTPILSWFLSQRLENQDYYLQSMLLELREDVAVPSLTDSLREVIRQHDSLRLHFDPVQQQLTYNNTLPVSEFQLNILDLSSVEAERREQEFQSYTVALKAGMRLTALDQFPFRACLIMEPGRVHRLLLAAHHVCIDGVSWRIVLEDLGRLLRGNSQLPPKTSSFQRWSLALGERAEPLIQPEREYWSGNYNLPEDHGFWLRQQGSRDSLTLRTLTLGLAESELLLEQCEQSKGLLPHELLQTALALALHDTWGWQTLVIWLEGHGREPLFPEIDLSRTTGWFTSLYPVRISVDPGTGVNEKRDNILGQFRAVPRKGLGYGILAYGLGQITPAVPRIIFNYLGEFQEEYGNGLLRVLNEPTGPDIAGTNTTPFALEINAYILNRRLYLELRHPSSMPDERMEQWMRRYEALLVELLRQPLIQSEPDWTPADFDAVDITQEELDSLFK</sequence>
<dbReference type="Pfam" id="PF13193">
    <property type="entry name" value="AMP-binding_C"/>
    <property type="match status" value="1"/>
</dbReference>
<dbReference type="InterPro" id="IPR025110">
    <property type="entry name" value="AMP-bd_C"/>
</dbReference>
<dbReference type="InterPro" id="IPR009081">
    <property type="entry name" value="PP-bd_ACP"/>
</dbReference>
<reference evidence="10" key="1">
    <citation type="journal article" date="2014" name="Int. J. Syst. Evol. Microbiol.">
        <title>Complete genome sequence of Corynebacterium casei LMG S-19264T (=DSM 44701T), isolated from a smear-ripened cheese.</title>
        <authorList>
            <consortium name="US DOE Joint Genome Institute (JGI-PGF)"/>
            <person name="Walter F."/>
            <person name="Albersmeier A."/>
            <person name="Kalinowski J."/>
            <person name="Ruckert C."/>
        </authorList>
    </citation>
    <scope>NUCLEOTIDE SEQUENCE</scope>
    <source>
        <strain evidence="10">CGMCC 1.16134</strain>
    </source>
</reference>
<dbReference type="Proteomes" id="UP000637643">
    <property type="component" value="Unassembled WGS sequence"/>
</dbReference>
<dbReference type="CDD" id="cd05930">
    <property type="entry name" value="A_NRPS"/>
    <property type="match status" value="1"/>
</dbReference>
<keyword evidence="5" id="KW-0436">Ligase</keyword>
<dbReference type="InterPro" id="IPR042099">
    <property type="entry name" value="ANL_N_sf"/>
</dbReference>
<comment type="cofactor">
    <cofactor evidence="1">
        <name>pantetheine 4'-phosphate</name>
        <dbReference type="ChEBI" id="CHEBI:47942"/>
    </cofactor>
</comment>
<dbReference type="GO" id="GO:0017000">
    <property type="term" value="P:antibiotic biosynthetic process"/>
    <property type="evidence" value="ECO:0007669"/>
    <property type="project" value="UniProtKB-KW"/>
</dbReference>
<keyword evidence="11" id="KW-1185">Reference proteome</keyword>
<dbReference type="RefSeq" id="WP_189023070.1">
    <property type="nucleotide sequence ID" value="NZ_BMKR01000004.1"/>
</dbReference>
<dbReference type="SUPFAM" id="SSF47336">
    <property type="entry name" value="ACP-like"/>
    <property type="match status" value="1"/>
</dbReference>
<dbReference type="InterPro" id="IPR020845">
    <property type="entry name" value="AMP-binding_CS"/>
</dbReference>
<evidence type="ECO:0000256" key="3">
    <source>
        <dbReference type="ARBA" id="ARBA00022450"/>
    </source>
</evidence>
<dbReference type="PANTHER" id="PTHR45527:SF1">
    <property type="entry name" value="FATTY ACID SYNTHASE"/>
    <property type="match status" value="1"/>
</dbReference>
<dbReference type="Gene3D" id="3.30.559.30">
    <property type="entry name" value="Nonribosomal peptide synthetase, condensation domain"/>
    <property type="match status" value="2"/>
</dbReference>
<evidence type="ECO:0000313" key="10">
    <source>
        <dbReference type="EMBL" id="GGF69288.1"/>
    </source>
</evidence>
<keyword evidence="4" id="KW-0597">Phosphoprotein</keyword>
<dbReference type="InterPro" id="IPR001242">
    <property type="entry name" value="Condensation_dom"/>
</dbReference>
<dbReference type="EMBL" id="BMKR01000004">
    <property type="protein sequence ID" value="GGF69288.1"/>
    <property type="molecule type" value="Genomic_DNA"/>
</dbReference>
<gene>
    <name evidence="10" type="ORF">GCM10010912_12980</name>
</gene>
<dbReference type="SUPFAM" id="SSF56801">
    <property type="entry name" value="Acetyl-CoA synthetase-like"/>
    <property type="match status" value="1"/>
</dbReference>
<evidence type="ECO:0000313" key="11">
    <source>
        <dbReference type="Proteomes" id="UP000637643"/>
    </source>
</evidence>
<keyword evidence="3" id="KW-0596">Phosphopantetheine</keyword>
<evidence type="ECO:0000256" key="8">
    <source>
        <dbReference type="ARBA" id="ARBA00023268"/>
    </source>
</evidence>
<comment type="caution">
    <text evidence="10">The sequence shown here is derived from an EMBL/GenBank/DDBJ whole genome shotgun (WGS) entry which is preliminary data.</text>
</comment>
<dbReference type="GO" id="GO:0031177">
    <property type="term" value="F:phosphopantetheine binding"/>
    <property type="evidence" value="ECO:0007669"/>
    <property type="project" value="TreeGrafter"/>
</dbReference>
<dbReference type="Pfam" id="PF00668">
    <property type="entry name" value="Condensation"/>
    <property type="match status" value="2"/>
</dbReference>
<proteinExistence type="inferred from homology"/>
<accession>A0A917C508</accession>
<evidence type="ECO:0000256" key="2">
    <source>
        <dbReference type="ARBA" id="ARBA00006432"/>
    </source>
</evidence>
<organism evidence="10 11">
    <name type="scientific">Paenibacillus albidus</name>
    <dbReference type="NCBI Taxonomy" id="2041023"/>
    <lineage>
        <taxon>Bacteria</taxon>
        <taxon>Bacillati</taxon>
        <taxon>Bacillota</taxon>
        <taxon>Bacilli</taxon>
        <taxon>Bacillales</taxon>
        <taxon>Paenibacillaceae</taxon>
        <taxon>Paenibacillus</taxon>
    </lineage>
</organism>
<dbReference type="InterPro" id="IPR010071">
    <property type="entry name" value="AA_adenyl_dom"/>
</dbReference>
<dbReference type="Pfam" id="PF00550">
    <property type="entry name" value="PP-binding"/>
    <property type="match status" value="1"/>
</dbReference>
<evidence type="ECO:0000259" key="9">
    <source>
        <dbReference type="PROSITE" id="PS50075"/>
    </source>
</evidence>
<evidence type="ECO:0000256" key="6">
    <source>
        <dbReference type="ARBA" id="ARBA00022737"/>
    </source>
</evidence>
<evidence type="ECO:0000256" key="4">
    <source>
        <dbReference type="ARBA" id="ARBA00022553"/>
    </source>
</evidence>
<dbReference type="Gene3D" id="3.30.559.10">
    <property type="entry name" value="Chloramphenicol acetyltransferase-like domain"/>
    <property type="match status" value="2"/>
</dbReference>
<dbReference type="GO" id="GO:0008610">
    <property type="term" value="P:lipid biosynthetic process"/>
    <property type="evidence" value="ECO:0007669"/>
    <property type="project" value="UniProtKB-ARBA"/>
</dbReference>
<evidence type="ECO:0000256" key="5">
    <source>
        <dbReference type="ARBA" id="ARBA00022598"/>
    </source>
</evidence>
<comment type="similarity">
    <text evidence="2">Belongs to the ATP-dependent AMP-binding enzyme family.</text>
</comment>
<dbReference type="GO" id="GO:0044550">
    <property type="term" value="P:secondary metabolite biosynthetic process"/>
    <property type="evidence" value="ECO:0007669"/>
    <property type="project" value="TreeGrafter"/>
</dbReference>
<dbReference type="Gene3D" id="3.40.50.12780">
    <property type="entry name" value="N-terminal domain of ligase-like"/>
    <property type="match status" value="1"/>
</dbReference>
<dbReference type="Gene3D" id="3.30.300.30">
    <property type="match status" value="1"/>
</dbReference>
<dbReference type="FunFam" id="2.30.38.10:FF:000001">
    <property type="entry name" value="Non-ribosomal peptide synthetase PvdI"/>
    <property type="match status" value="1"/>
</dbReference>
<dbReference type="InterPro" id="IPR036736">
    <property type="entry name" value="ACP-like_sf"/>
</dbReference>
<reference evidence="10" key="2">
    <citation type="submission" date="2020-09" db="EMBL/GenBank/DDBJ databases">
        <authorList>
            <person name="Sun Q."/>
            <person name="Zhou Y."/>
        </authorList>
    </citation>
    <scope>NUCLEOTIDE SEQUENCE</scope>
    <source>
        <strain evidence="10">CGMCC 1.16134</strain>
    </source>
</reference>
<name>A0A917C508_9BACL</name>
<feature type="domain" description="Carrier" evidence="9">
    <location>
        <begin position="957"/>
        <end position="1031"/>
    </location>
</feature>
<dbReference type="NCBIfam" id="TIGR01733">
    <property type="entry name" value="AA-adenyl-dom"/>
    <property type="match status" value="1"/>
</dbReference>
<evidence type="ECO:0000256" key="7">
    <source>
        <dbReference type="ARBA" id="ARBA00023194"/>
    </source>
</evidence>
<dbReference type="GO" id="GO:0016874">
    <property type="term" value="F:ligase activity"/>
    <property type="evidence" value="ECO:0007669"/>
    <property type="project" value="UniProtKB-KW"/>
</dbReference>
<dbReference type="PANTHER" id="PTHR45527">
    <property type="entry name" value="NONRIBOSOMAL PEPTIDE SYNTHETASE"/>
    <property type="match status" value="1"/>
</dbReference>
<dbReference type="PROSITE" id="PS00455">
    <property type="entry name" value="AMP_BINDING"/>
    <property type="match status" value="1"/>
</dbReference>
<keyword evidence="8" id="KW-0511">Multifunctional enzyme</keyword>
<dbReference type="GO" id="GO:0005737">
    <property type="term" value="C:cytoplasm"/>
    <property type="evidence" value="ECO:0007669"/>
    <property type="project" value="TreeGrafter"/>
</dbReference>
<dbReference type="GO" id="GO:0043041">
    <property type="term" value="P:amino acid activation for nonribosomal peptide biosynthetic process"/>
    <property type="evidence" value="ECO:0007669"/>
    <property type="project" value="TreeGrafter"/>
</dbReference>